<comment type="caution">
    <text evidence="2">The sequence shown here is derived from an EMBL/GenBank/DDBJ whole genome shotgun (WGS) entry which is preliminary data.</text>
</comment>
<reference evidence="2 3" key="1">
    <citation type="submission" date="2019-06" db="EMBL/GenBank/DDBJ databases">
        <authorList>
            <person name="Livingstone P."/>
            <person name="Whitworth D."/>
        </authorList>
    </citation>
    <scope>NUCLEOTIDE SEQUENCE [LARGE SCALE GENOMIC DNA]</scope>
    <source>
        <strain evidence="2 3">AM401</strain>
    </source>
</reference>
<gene>
    <name evidence="2" type="ORF">FJV41_44960</name>
</gene>
<dbReference type="EMBL" id="VIFM01000354">
    <property type="protein sequence ID" value="TQF09374.1"/>
    <property type="molecule type" value="Genomic_DNA"/>
</dbReference>
<evidence type="ECO:0000256" key="1">
    <source>
        <dbReference type="SAM" id="SignalP"/>
    </source>
</evidence>
<evidence type="ECO:0000313" key="3">
    <source>
        <dbReference type="Proteomes" id="UP000315369"/>
    </source>
</evidence>
<accession>A0A540WLT7</accession>
<feature type="chain" id="PRO_5021742824" description="Lipoprotein" evidence="1">
    <location>
        <begin position="22"/>
        <end position="275"/>
    </location>
</feature>
<keyword evidence="3" id="KW-1185">Reference proteome</keyword>
<organism evidence="2 3">
    <name type="scientific">Myxococcus llanfairpwllgwyngyllgogerychwyrndrobwllllantysiliogogogochensis</name>
    <dbReference type="NCBI Taxonomy" id="2590453"/>
    <lineage>
        <taxon>Bacteria</taxon>
        <taxon>Pseudomonadati</taxon>
        <taxon>Myxococcota</taxon>
        <taxon>Myxococcia</taxon>
        <taxon>Myxococcales</taxon>
        <taxon>Cystobacterineae</taxon>
        <taxon>Myxococcaceae</taxon>
        <taxon>Myxococcus</taxon>
    </lineage>
</organism>
<dbReference type="Proteomes" id="UP000315369">
    <property type="component" value="Unassembled WGS sequence"/>
</dbReference>
<dbReference type="RefSeq" id="WP_141648793.1">
    <property type="nucleotide sequence ID" value="NZ_VIFM01000354.1"/>
</dbReference>
<protein>
    <recommendedName>
        <fullName evidence="4">Lipoprotein</fullName>
    </recommendedName>
</protein>
<dbReference type="AlphaFoldDB" id="A0A540WLT7"/>
<evidence type="ECO:0000313" key="2">
    <source>
        <dbReference type="EMBL" id="TQF09374.1"/>
    </source>
</evidence>
<name>A0A540WLT7_9BACT</name>
<feature type="signal peptide" evidence="1">
    <location>
        <begin position="1"/>
        <end position="21"/>
    </location>
</feature>
<dbReference type="OrthoDB" id="5380854at2"/>
<evidence type="ECO:0008006" key="4">
    <source>
        <dbReference type="Google" id="ProtNLM"/>
    </source>
</evidence>
<proteinExistence type="predicted"/>
<keyword evidence="1" id="KW-0732">Signal</keyword>
<sequence>MRLLQLSLAAVLCLSVTSAQAQTDTPPLDYARTIRESEMVFVPYMGMDRGPVFYTQYVQIPTDSVATVAGMRRLFVNLHPTAHTQDLYNGFITRHGITDARLLPLPSAGSCQPSAGIADLLKGMPTNYRPAVVGGNYPLVCGLSVHFFPADEAMVRAHIAANPVITLRASVPLCATNSPLLNVPAINQRLVTDGVLQTTPNLGVGGNSWNVLFESAKLAQLSPSLFVTSDPQVGWETYIKSFTLNLTAQTATMSPAAASNSAAICTPTPLVINFG</sequence>